<dbReference type="InterPro" id="IPR037275">
    <property type="entry name" value="Znf_CTCHY_sf"/>
</dbReference>
<dbReference type="Gene3D" id="2.20.28.10">
    <property type="match status" value="1"/>
</dbReference>
<dbReference type="SUPFAM" id="SSF161219">
    <property type="entry name" value="CHY zinc finger-like"/>
    <property type="match status" value="1"/>
</dbReference>
<dbReference type="SUPFAM" id="SSF57850">
    <property type="entry name" value="RING/U-box"/>
    <property type="match status" value="1"/>
</dbReference>
<dbReference type="InterPro" id="IPR012312">
    <property type="entry name" value="Hemerythrin-like"/>
</dbReference>
<feature type="compositionally biased region" description="Basic and acidic residues" evidence="5">
    <location>
        <begin position="453"/>
        <end position="473"/>
    </location>
</feature>
<dbReference type="Pfam" id="PF01814">
    <property type="entry name" value="Hemerythrin"/>
    <property type="match status" value="1"/>
</dbReference>
<dbReference type="PROSITE" id="PS51266">
    <property type="entry name" value="ZF_CHY"/>
    <property type="match status" value="1"/>
</dbReference>
<evidence type="ECO:0000256" key="3">
    <source>
        <dbReference type="ARBA" id="ARBA00022833"/>
    </source>
</evidence>
<protein>
    <recommendedName>
        <fullName evidence="11">CHY-type domain-containing protein</fullName>
    </recommendedName>
</protein>
<dbReference type="InParanoid" id="A0A2G5D9T3"/>
<keyword evidence="10" id="KW-1185">Reference proteome</keyword>
<dbReference type="InterPro" id="IPR039512">
    <property type="entry name" value="RCHY1_zinc-ribbon"/>
</dbReference>
<keyword evidence="3" id="KW-0862">Zinc</keyword>
<dbReference type="PROSITE" id="PS51270">
    <property type="entry name" value="ZF_CTCHY"/>
    <property type="match status" value="1"/>
</dbReference>
<dbReference type="GO" id="GO:0016567">
    <property type="term" value="P:protein ubiquitination"/>
    <property type="evidence" value="ECO:0007669"/>
    <property type="project" value="TreeGrafter"/>
</dbReference>
<dbReference type="GO" id="GO:0006879">
    <property type="term" value="P:intracellular iron ion homeostasis"/>
    <property type="evidence" value="ECO:0007669"/>
    <property type="project" value="UniProtKB-ARBA"/>
</dbReference>
<evidence type="ECO:0008006" key="11">
    <source>
        <dbReference type="Google" id="ProtNLM"/>
    </source>
</evidence>
<dbReference type="PROSITE" id="PS50089">
    <property type="entry name" value="ZF_RING_2"/>
    <property type="match status" value="1"/>
</dbReference>
<dbReference type="Proteomes" id="UP000230069">
    <property type="component" value="Unassembled WGS sequence"/>
</dbReference>
<dbReference type="Gene3D" id="1.20.120.520">
    <property type="entry name" value="nmb1532 protein domain like"/>
    <property type="match status" value="2"/>
</dbReference>
<dbReference type="OrthoDB" id="411372at2759"/>
<feature type="domain" description="CTCHY-type" evidence="8">
    <location>
        <begin position="1057"/>
        <end position="1120"/>
    </location>
</feature>
<keyword evidence="1" id="KW-0479">Metal-binding</keyword>
<dbReference type="Gene3D" id="3.30.40.10">
    <property type="entry name" value="Zinc/RING finger domain, C3HC4 (zinc finger)"/>
    <property type="match status" value="1"/>
</dbReference>
<dbReference type="Pfam" id="PF05495">
    <property type="entry name" value="zf-CHY"/>
    <property type="match status" value="1"/>
</dbReference>
<dbReference type="AlphaFoldDB" id="A0A2G5D9T3"/>
<evidence type="ECO:0000259" key="6">
    <source>
        <dbReference type="PROSITE" id="PS50089"/>
    </source>
</evidence>
<dbReference type="PANTHER" id="PTHR21319:SF39">
    <property type="entry name" value="ZINC FINGER PROTEIN"/>
    <property type="match status" value="1"/>
</dbReference>
<feature type="region of interest" description="Disordered" evidence="5">
    <location>
        <begin position="451"/>
        <end position="493"/>
    </location>
</feature>
<evidence type="ECO:0000256" key="2">
    <source>
        <dbReference type="ARBA" id="ARBA00022771"/>
    </source>
</evidence>
<keyword evidence="2 4" id="KW-0863">Zinc-finger</keyword>
<dbReference type="FunFam" id="3.30.40.10:FF:000208">
    <property type="entry name" value="Zinc finger protein-related isoform 1"/>
    <property type="match status" value="1"/>
</dbReference>
<dbReference type="FunCoup" id="A0A2G5D9T3">
    <property type="interactions" value="6"/>
</dbReference>
<dbReference type="GO" id="GO:0008270">
    <property type="term" value="F:zinc ion binding"/>
    <property type="evidence" value="ECO:0007669"/>
    <property type="project" value="UniProtKB-KW"/>
</dbReference>
<sequence length="1227" mass="140045">MVGGASSIGVLDAPILILVCFHKALRAELDCIYILTSSFSLENCSPKRDLVIELHNKFQFLKLVYKYHCAAEDEIIFQALDVHVNNVVPAYSLEHRGIDDLFDSVFQSLTVLLEEDENFSKEFQELVYHIATIQTSICQHMLKEEEQVFPKLVTQFSFKEQASLVWQFFCSVPIILLEYFLPWMTSCIPKDEQADVVHCIKEIVPKENVLQEFQQIHLSWASSNKDCTQGDLHCPHDDAKHHPVDILRLWHGAINKGLREVVDKLYQIKTLNVFSTLASIGGQIKFLADVLILYSDALENVFYSVLSEFANGCLLFSYKPFPHGSHIEGLLSVLHKIDSQSGTSLCTLVEELCQQLDALLEGIGNHFTFQELEVFPLIYKHCNHEMQQSLLYASLHTMPIGLLKCTITWFSMHLSEDESKAVLRSINMAGPGLDMCFASLVHMWVCHGYSGDSSHEERTGFADVDGQPRKKIDPGQVKPNSKEKKGALRSSSQNRKEKDIILYSSEIGLQIYFPDFLRKLSPFSKDLVGKGDAGSSLIPELKPIDYIFLFHKALTNDLNYLVLESTKMAENMALLSGFRRRFHLTRMLYQIHSDNEDQFAFPALEAKGKHENICGSYTIDHEIEVEYFNQISAILDEMSELHVSFPSEVTVIMDATYGQKMLQYRRLCMKLQGKCKTICITLGKHFEREEIVLWPLFTECFSDEEQDNIIGRILGNTRAEVLQQMIPWLMASLSAREQQAMLSVWRNTTKSTKFDEWLAEWWEGMSKNDIASVTEESNSLPSWTVDPLDIVATYLSKESPGKLDGSRPCDKTLTFEPEEYFGNGDGDHKTKTLIGDMGTDQYSDLDKHQTDGYEETIHKVIPVTDQVKKSGDLISTTQKFRHLEEHILTMSPEDLEAAIIRVYRDTTIDPQKKSYITQTLRTSRWTVTQQKHHQEIAVSSNEGGIPGQCPSYRNSTTFGCEHYKRNCKVFAACCNQLFTCRYCHDEATDHTMDRYIRFAYLSYHIQAFSSCCSSSFNWLLVLIHKQKSTTKMMCMKCLTVQPVGATCSNISCNGLSMAKYFCSICRLYDNEREIYHCPYCNLCRVGKGLGIDYFHCMNCNACMSKSLASHICREKCLSRTAQFAHEFIFTSSSPVKALPCGHLMHSTCFKDYTCMHYTCPICSKSLGDMQVYFRMLDALLSEEKTPDEYYGQTQVILCNDCEKRGVAPFHWLYHKCSSCASYNTRLL</sequence>
<reference evidence="9 10" key="1">
    <citation type="submission" date="2017-09" db="EMBL/GenBank/DDBJ databases">
        <title>WGS assembly of Aquilegia coerulea Goldsmith.</title>
        <authorList>
            <person name="Hodges S."/>
            <person name="Kramer E."/>
            <person name="Nordborg M."/>
            <person name="Tomkins J."/>
            <person name="Borevitz J."/>
            <person name="Derieg N."/>
            <person name="Yan J."/>
            <person name="Mihaltcheva S."/>
            <person name="Hayes R.D."/>
            <person name="Rokhsar D."/>
        </authorList>
    </citation>
    <scope>NUCLEOTIDE SEQUENCE [LARGE SCALE GENOMIC DNA]</scope>
    <source>
        <strain evidence="10">cv. Goldsmith</strain>
    </source>
</reference>
<evidence type="ECO:0000313" key="9">
    <source>
        <dbReference type="EMBL" id="PIA40232.1"/>
    </source>
</evidence>
<name>A0A2G5D9T3_AQUCA</name>
<evidence type="ECO:0000256" key="1">
    <source>
        <dbReference type="ARBA" id="ARBA00022723"/>
    </source>
</evidence>
<organism evidence="9 10">
    <name type="scientific">Aquilegia coerulea</name>
    <name type="common">Rocky mountain columbine</name>
    <dbReference type="NCBI Taxonomy" id="218851"/>
    <lineage>
        <taxon>Eukaryota</taxon>
        <taxon>Viridiplantae</taxon>
        <taxon>Streptophyta</taxon>
        <taxon>Embryophyta</taxon>
        <taxon>Tracheophyta</taxon>
        <taxon>Spermatophyta</taxon>
        <taxon>Magnoliopsida</taxon>
        <taxon>Ranunculales</taxon>
        <taxon>Ranunculaceae</taxon>
        <taxon>Thalictroideae</taxon>
        <taxon>Aquilegia</taxon>
    </lineage>
</organism>
<dbReference type="CDD" id="cd12108">
    <property type="entry name" value="Hr-like"/>
    <property type="match status" value="2"/>
</dbReference>
<evidence type="ECO:0000313" key="10">
    <source>
        <dbReference type="Proteomes" id="UP000230069"/>
    </source>
</evidence>
<dbReference type="InterPro" id="IPR001841">
    <property type="entry name" value="Znf_RING"/>
</dbReference>
<dbReference type="GO" id="GO:0005634">
    <property type="term" value="C:nucleus"/>
    <property type="evidence" value="ECO:0007669"/>
    <property type="project" value="TreeGrafter"/>
</dbReference>
<evidence type="ECO:0000256" key="5">
    <source>
        <dbReference type="SAM" id="MobiDB-lite"/>
    </source>
</evidence>
<proteinExistence type="predicted"/>
<accession>A0A2G5D9T3</accession>
<feature type="domain" description="CHY-type" evidence="7">
    <location>
        <begin position="953"/>
        <end position="1054"/>
    </location>
</feature>
<dbReference type="InterPro" id="IPR017921">
    <property type="entry name" value="Znf_CTCHY"/>
</dbReference>
<evidence type="ECO:0000259" key="8">
    <source>
        <dbReference type="PROSITE" id="PS51270"/>
    </source>
</evidence>
<dbReference type="EMBL" id="KZ305042">
    <property type="protein sequence ID" value="PIA40232.1"/>
    <property type="molecule type" value="Genomic_DNA"/>
</dbReference>
<dbReference type="InterPro" id="IPR037274">
    <property type="entry name" value="Znf_CHY_sf"/>
</dbReference>
<dbReference type="SUPFAM" id="SSF161245">
    <property type="entry name" value="Zinc hairpin stack"/>
    <property type="match status" value="1"/>
</dbReference>
<dbReference type="Pfam" id="PF14599">
    <property type="entry name" value="zinc_ribbon_6"/>
    <property type="match status" value="1"/>
</dbReference>
<dbReference type="PANTHER" id="PTHR21319">
    <property type="entry name" value="RING FINGER AND CHY ZINC FINGER DOMAIN-CONTAINING PROTEIN 1"/>
    <property type="match status" value="1"/>
</dbReference>
<dbReference type="GO" id="GO:0061630">
    <property type="term" value="F:ubiquitin protein ligase activity"/>
    <property type="evidence" value="ECO:0007669"/>
    <property type="project" value="TreeGrafter"/>
</dbReference>
<feature type="domain" description="RING-type" evidence="6">
    <location>
        <begin position="1111"/>
        <end position="1163"/>
    </location>
</feature>
<evidence type="ECO:0000259" key="7">
    <source>
        <dbReference type="PROSITE" id="PS51266"/>
    </source>
</evidence>
<dbReference type="CDD" id="cd16464">
    <property type="entry name" value="RING-H2_Pirh2-like"/>
    <property type="match status" value="1"/>
</dbReference>
<dbReference type="InterPro" id="IPR008913">
    <property type="entry name" value="Znf_CHY"/>
</dbReference>
<dbReference type="STRING" id="218851.A0A2G5D9T3"/>
<gene>
    <name evidence="9" type="ORF">AQUCO_02500140v1</name>
</gene>
<dbReference type="InterPro" id="IPR013083">
    <property type="entry name" value="Znf_RING/FYVE/PHD"/>
</dbReference>
<dbReference type="GO" id="GO:0006511">
    <property type="term" value="P:ubiquitin-dependent protein catabolic process"/>
    <property type="evidence" value="ECO:0007669"/>
    <property type="project" value="TreeGrafter"/>
</dbReference>
<evidence type="ECO:0000256" key="4">
    <source>
        <dbReference type="PROSITE-ProRule" id="PRU00601"/>
    </source>
</evidence>